<dbReference type="Pfam" id="PF18480">
    <property type="entry name" value="DUF5615"/>
    <property type="match status" value="1"/>
</dbReference>
<gene>
    <name evidence="2" type="ORF">H8E23_07010</name>
</gene>
<evidence type="ECO:0000259" key="1">
    <source>
        <dbReference type="Pfam" id="PF18480"/>
    </source>
</evidence>
<sequence length="120" mass="13762">MKLLIDMNLSPKWVSILEEAGWKTVHWSHIGQPDAPDHEILRYARTNEYVIFTHDLDFGAILAATKTECPSVIQIRTQDVTPEYLGQIVLSALHQFEQHLEDGALITIDEKKLRARILPF</sequence>
<dbReference type="AlphaFoldDB" id="A0A8J6TGV3"/>
<reference evidence="2 3" key="1">
    <citation type="submission" date="2020-08" db="EMBL/GenBank/DDBJ databases">
        <title>Bridging the membrane lipid divide: bacteria of the FCB group superphylum have the potential to synthesize archaeal ether lipids.</title>
        <authorList>
            <person name="Villanueva L."/>
            <person name="Von Meijenfeldt F.A.B."/>
            <person name="Westbye A.B."/>
            <person name="Yadav S."/>
            <person name="Hopmans E.C."/>
            <person name="Dutilh B.E."/>
            <person name="Sinninghe Damste J.S."/>
        </authorList>
    </citation>
    <scope>NUCLEOTIDE SEQUENCE [LARGE SCALE GENOMIC DNA]</scope>
    <source>
        <strain evidence="2">NIOZ-UU30</strain>
    </source>
</reference>
<evidence type="ECO:0000313" key="2">
    <source>
        <dbReference type="EMBL" id="MBC8361130.1"/>
    </source>
</evidence>
<name>A0A8J6TGV3_9BACT</name>
<accession>A0A8J6TGV3</accession>
<evidence type="ECO:0000313" key="3">
    <source>
        <dbReference type="Proteomes" id="UP000603434"/>
    </source>
</evidence>
<protein>
    <submittedName>
        <fullName evidence="2">DUF5615 family PIN-like protein</fullName>
    </submittedName>
</protein>
<dbReference type="InterPro" id="IPR041049">
    <property type="entry name" value="DUF5615"/>
</dbReference>
<organism evidence="2 3">
    <name type="scientific">Candidatus Desulfatibia profunda</name>
    <dbReference type="NCBI Taxonomy" id="2841695"/>
    <lineage>
        <taxon>Bacteria</taxon>
        <taxon>Pseudomonadati</taxon>
        <taxon>Thermodesulfobacteriota</taxon>
        <taxon>Desulfobacteria</taxon>
        <taxon>Desulfobacterales</taxon>
        <taxon>Desulfobacterales incertae sedis</taxon>
        <taxon>Candidatus Desulfatibia</taxon>
    </lineage>
</organism>
<dbReference type="EMBL" id="JACNJH010000123">
    <property type="protein sequence ID" value="MBC8361130.1"/>
    <property type="molecule type" value="Genomic_DNA"/>
</dbReference>
<comment type="caution">
    <text evidence="2">The sequence shown here is derived from an EMBL/GenBank/DDBJ whole genome shotgun (WGS) entry which is preliminary data.</text>
</comment>
<proteinExistence type="predicted"/>
<dbReference type="Proteomes" id="UP000603434">
    <property type="component" value="Unassembled WGS sequence"/>
</dbReference>
<feature type="domain" description="DUF5615" evidence="1">
    <location>
        <begin position="1"/>
        <end position="110"/>
    </location>
</feature>